<dbReference type="OrthoDB" id="9779267at2"/>
<reference evidence="1 2" key="1">
    <citation type="submission" date="2019-09" db="EMBL/GenBank/DDBJ databases">
        <title>Serinicoccus pratensis sp. nov., isolated from meadow soil.</title>
        <authorList>
            <person name="Zhang W."/>
        </authorList>
    </citation>
    <scope>NUCLEOTIDE SEQUENCE [LARGE SCALE GENOMIC DNA]</scope>
    <source>
        <strain evidence="1 2">W204</strain>
    </source>
</reference>
<keyword evidence="2" id="KW-1185">Reference proteome</keyword>
<dbReference type="SUPFAM" id="SSF53649">
    <property type="entry name" value="Alkaline phosphatase-like"/>
    <property type="match status" value="1"/>
</dbReference>
<evidence type="ECO:0000313" key="2">
    <source>
        <dbReference type="Proteomes" id="UP000326546"/>
    </source>
</evidence>
<dbReference type="GO" id="GO:0016787">
    <property type="term" value="F:hydrolase activity"/>
    <property type="evidence" value="ECO:0007669"/>
    <property type="project" value="UniProtKB-ARBA"/>
</dbReference>
<dbReference type="Gene3D" id="3.40.720.10">
    <property type="entry name" value="Alkaline Phosphatase, subunit A"/>
    <property type="match status" value="1"/>
</dbReference>
<dbReference type="RefSeq" id="WP_158060712.1">
    <property type="nucleotide sequence ID" value="NZ_CP044427.1"/>
</dbReference>
<dbReference type="KEGG" id="serw:FY030_05995"/>
<dbReference type="PANTHER" id="PTHR10151">
    <property type="entry name" value="ECTONUCLEOTIDE PYROPHOSPHATASE/PHOSPHODIESTERASE"/>
    <property type="match status" value="1"/>
</dbReference>
<protein>
    <submittedName>
        <fullName evidence="1">Alkaline phosphatase family protein</fullName>
    </submittedName>
</protein>
<sequence length="386" mass="40844">MNPAAAGEVAYRAPGPGQGLASVLPAALLALGVALPDGVDRPTWTLPGTQRVVVVLVDGLGARQLSRRSGHARVLRDLDTPVEGTFRCGFPSTTATSLTSLGTGRPAGQHGIIGWQTCFRGALFNHLAWRDGPDPGAHQPLPTLLQEAGRRDVAMTTVSRTMFAGSGFTRAALRGGAYIGAETAQERVAGVLDALAMAGRRGRALVYAYWDEVDKAGHVRGPDSWEWGEAVEAVDAFVGELLERAPEGTVVVVTSDHGMIEAPEAHRRDLAYEPVLAEGVQLLAGEPRAPQAWCKQGMVADVVATWREELGDQAVVLTRDEAVAAGWFGPLREGYAERIGEVVVAMQGRATLLDSRLLRPEVLALVGHHGSTTDAETAIPLLVGQT</sequence>
<proteinExistence type="predicted"/>
<dbReference type="PANTHER" id="PTHR10151:SF120">
    <property type="entry name" value="BIS(5'-ADENOSYL)-TRIPHOSPHATASE"/>
    <property type="match status" value="1"/>
</dbReference>
<dbReference type="EMBL" id="CP044427">
    <property type="protein sequence ID" value="QFG68324.1"/>
    <property type="molecule type" value="Genomic_DNA"/>
</dbReference>
<dbReference type="AlphaFoldDB" id="A0A5J6V4U9"/>
<dbReference type="Proteomes" id="UP000326546">
    <property type="component" value="Chromosome"/>
</dbReference>
<dbReference type="InterPro" id="IPR017850">
    <property type="entry name" value="Alkaline_phosphatase_core_sf"/>
</dbReference>
<gene>
    <name evidence="1" type="ORF">FY030_05995</name>
</gene>
<dbReference type="InterPro" id="IPR002591">
    <property type="entry name" value="Phosphodiest/P_Trfase"/>
</dbReference>
<name>A0A5J6V4U9_9MICO</name>
<dbReference type="Pfam" id="PF01663">
    <property type="entry name" value="Phosphodiest"/>
    <property type="match status" value="1"/>
</dbReference>
<accession>A0A5J6V4U9</accession>
<evidence type="ECO:0000313" key="1">
    <source>
        <dbReference type="EMBL" id="QFG68324.1"/>
    </source>
</evidence>
<organism evidence="1 2">
    <name type="scientific">Ornithinimicrobium pratense</name>
    <dbReference type="NCBI Taxonomy" id="2593973"/>
    <lineage>
        <taxon>Bacteria</taxon>
        <taxon>Bacillati</taxon>
        <taxon>Actinomycetota</taxon>
        <taxon>Actinomycetes</taxon>
        <taxon>Micrococcales</taxon>
        <taxon>Ornithinimicrobiaceae</taxon>
        <taxon>Ornithinimicrobium</taxon>
    </lineage>
</organism>